<reference evidence="2" key="2">
    <citation type="submission" date="2019-02" db="EMBL/GenBank/DDBJ databases">
        <title>Opniocepnalus argus Var Kimnra genome.</title>
        <authorList>
            <person name="Zhou C."/>
            <person name="Xiao S."/>
        </authorList>
    </citation>
    <scope>NUCLEOTIDE SEQUENCE [LARGE SCALE GENOMIC DNA]</scope>
</reference>
<dbReference type="EMBL" id="CM015713">
    <property type="protein sequence ID" value="KAF3686514.1"/>
    <property type="molecule type" value="Genomic_DNA"/>
</dbReference>
<dbReference type="Proteomes" id="UP000503349">
    <property type="component" value="Chromosome 2"/>
</dbReference>
<evidence type="ECO:0000313" key="2">
    <source>
        <dbReference type="Proteomes" id="UP000503349"/>
    </source>
</evidence>
<keyword evidence="2" id="KW-1185">Reference proteome</keyword>
<organism evidence="1 2">
    <name type="scientific">Channa argus</name>
    <name type="common">Northern snakehead</name>
    <name type="synonym">Ophicephalus argus</name>
    <dbReference type="NCBI Taxonomy" id="215402"/>
    <lineage>
        <taxon>Eukaryota</taxon>
        <taxon>Metazoa</taxon>
        <taxon>Chordata</taxon>
        <taxon>Craniata</taxon>
        <taxon>Vertebrata</taxon>
        <taxon>Euteleostomi</taxon>
        <taxon>Actinopterygii</taxon>
        <taxon>Neopterygii</taxon>
        <taxon>Teleostei</taxon>
        <taxon>Neoteleostei</taxon>
        <taxon>Acanthomorphata</taxon>
        <taxon>Anabantaria</taxon>
        <taxon>Anabantiformes</taxon>
        <taxon>Channoidei</taxon>
        <taxon>Channidae</taxon>
        <taxon>Channa</taxon>
    </lineage>
</organism>
<dbReference type="AlphaFoldDB" id="A0A6G1P8R7"/>
<sequence>MSEHNPSYEVQGIVCRPPRQDCIDAQIWRRNISAALKVPVMVSIMSKWKRFGTTRTLPRAGRLAKLSNRERRALVGKVTKNQMITLTELQHFSV</sequence>
<protein>
    <submittedName>
        <fullName evidence="1">Uncharacterized protein</fullName>
    </submittedName>
</protein>
<gene>
    <name evidence="1" type="ORF">EXN66_Car002186</name>
</gene>
<proteinExistence type="predicted"/>
<accession>A0A6G1P8R7</accession>
<name>A0A6G1P8R7_CHAAH</name>
<evidence type="ECO:0000313" key="1">
    <source>
        <dbReference type="EMBL" id="KAF3686514.1"/>
    </source>
</evidence>
<reference evidence="1 2" key="1">
    <citation type="submission" date="2019-02" db="EMBL/GenBank/DDBJ databases">
        <title>Opniocepnalus argus genome.</title>
        <authorList>
            <person name="Zhou C."/>
            <person name="Xiao S."/>
        </authorList>
    </citation>
    <scope>NUCLEOTIDE SEQUENCE [LARGE SCALE GENOMIC DNA]</scope>
    <source>
        <strain evidence="1">OARG1902GOOAL</strain>
        <tissue evidence="1">Muscle</tissue>
    </source>
</reference>